<feature type="region of interest" description="Disordered" evidence="1">
    <location>
        <begin position="87"/>
        <end position="106"/>
    </location>
</feature>
<feature type="region of interest" description="Disordered" evidence="1">
    <location>
        <begin position="202"/>
        <end position="242"/>
    </location>
</feature>
<evidence type="ECO:0000256" key="1">
    <source>
        <dbReference type="SAM" id="MobiDB-lite"/>
    </source>
</evidence>
<reference evidence="2 3" key="1">
    <citation type="submission" date="2024-04" db="EMBL/GenBank/DDBJ databases">
        <title>Phyllosticta paracitricarpa is synonymous to the EU quarantine fungus P. citricarpa based on phylogenomic analyses.</title>
        <authorList>
            <consortium name="Lawrence Berkeley National Laboratory"/>
            <person name="Van Ingen-Buijs V.A."/>
            <person name="Van Westerhoven A.C."/>
            <person name="Haridas S."/>
            <person name="Skiadas P."/>
            <person name="Martin F."/>
            <person name="Groenewald J.Z."/>
            <person name="Crous P.W."/>
            <person name="Seidl M.F."/>
        </authorList>
    </citation>
    <scope>NUCLEOTIDE SEQUENCE [LARGE SCALE GENOMIC DNA]</scope>
    <source>
        <strain evidence="2 3">CBS 123371</strain>
    </source>
</reference>
<gene>
    <name evidence="2" type="ORF">IWZ03DRAFT_71455</name>
</gene>
<evidence type="ECO:0000313" key="3">
    <source>
        <dbReference type="Proteomes" id="UP001363622"/>
    </source>
</evidence>
<comment type="caution">
    <text evidence="2">The sequence shown here is derived from an EMBL/GenBank/DDBJ whole genome shotgun (WGS) entry which is preliminary data.</text>
</comment>
<proteinExistence type="predicted"/>
<dbReference type="EMBL" id="JBBPHU010000013">
    <property type="protein sequence ID" value="KAK7510933.1"/>
    <property type="molecule type" value="Genomic_DNA"/>
</dbReference>
<organism evidence="2 3">
    <name type="scientific">Phyllosticta citriasiana</name>
    <dbReference type="NCBI Taxonomy" id="595635"/>
    <lineage>
        <taxon>Eukaryota</taxon>
        <taxon>Fungi</taxon>
        <taxon>Dikarya</taxon>
        <taxon>Ascomycota</taxon>
        <taxon>Pezizomycotina</taxon>
        <taxon>Dothideomycetes</taxon>
        <taxon>Dothideomycetes incertae sedis</taxon>
        <taxon>Botryosphaeriales</taxon>
        <taxon>Phyllostictaceae</taxon>
        <taxon>Phyllosticta</taxon>
    </lineage>
</organism>
<name>A0ABR1KAD3_9PEZI</name>
<sequence length="242" mass="26867">MSAGQRPSTRPMSRRLAVSRLTSTVSRRTKRRRTPGPSGLQRCLSKPQRQTLTAWMADIIPALPQAPPKILPCPQRPPLFRVFLAHQHPPRRPPRTSLGKVRTQSDRTTLRGTLISEGGSPADVVIVAPWLTWLPTHPPTGAWAVTSTEGALPSFRPQAARRPADHAHAHVRRQTMVETCLGRQADFSHTVQGASEFGGVEWDGTLTFSGDDDGEEGETRARPDLRLDRQWTTRDIPHDIQS</sequence>
<accession>A0ABR1KAD3</accession>
<feature type="region of interest" description="Disordered" evidence="1">
    <location>
        <begin position="1"/>
        <end position="47"/>
    </location>
</feature>
<feature type="compositionally biased region" description="Basic and acidic residues" evidence="1">
    <location>
        <begin position="217"/>
        <end position="242"/>
    </location>
</feature>
<evidence type="ECO:0000313" key="2">
    <source>
        <dbReference type="EMBL" id="KAK7510933.1"/>
    </source>
</evidence>
<keyword evidence="3" id="KW-1185">Reference proteome</keyword>
<feature type="compositionally biased region" description="Polar residues" evidence="1">
    <location>
        <begin position="1"/>
        <end position="11"/>
    </location>
</feature>
<protein>
    <submittedName>
        <fullName evidence="2">Uncharacterized protein</fullName>
    </submittedName>
</protein>
<dbReference type="Proteomes" id="UP001363622">
    <property type="component" value="Unassembled WGS sequence"/>
</dbReference>